<dbReference type="FunFam" id="3.40.430.10:FF:000001">
    <property type="entry name" value="Dihydrofolate reductase"/>
    <property type="match status" value="1"/>
</dbReference>
<evidence type="ECO:0000256" key="1">
    <source>
        <dbReference type="ARBA" id="ARBA00004903"/>
    </source>
</evidence>
<accession>Q1QUE0</accession>
<organism evidence="11 12">
    <name type="scientific">Chromohalobacter israelensis (strain ATCC BAA-138 / DSM 3043 / CIP 106854 / NCIMB 13768 / 1H11)</name>
    <name type="common">Chromohalobacter salexigens</name>
    <dbReference type="NCBI Taxonomy" id="290398"/>
    <lineage>
        <taxon>Bacteria</taxon>
        <taxon>Pseudomonadati</taxon>
        <taxon>Pseudomonadota</taxon>
        <taxon>Gammaproteobacteria</taxon>
        <taxon>Oceanospirillales</taxon>
        <taxon>Halomonadaceae</taxon>
        <taxon>Chromohalobacter</taxon>
    </lineage>
</organism>
<dbReference type="PROSITE" id="PS51330">
    <property type="entry name" value="DHFR_2"/>
    <property type="match status" value="1"/>
</dbReference>
<dbReference type="Gene3D" id="3.40.430.10">
    <property type="entry name" value="Dihydrofolate Reductase, subunit A"/>
    <property type="match status" value="1"/>
</dbReference>
<dbReference type="GO" id="GO:0046654">
    <property type="term" value="P:tetrahydrofolate biosynthetic process"/>
    <property type="evidence" value="ECO:0007669"/>
    <property type="project" value="UniProtKB-UniPathway"/>
</dbReference>
<comment type="function">
    <text evidence="7 8">Key enzyme in folate metabolism. Catalyzes an essential reaction for de novo glycine and purine synthesis, and for DNA precursor synthesis.</text>
</comment>
<dbReference type="PANTHER" id="PTHR48069:SF3">
    <property type="entry name" value="DIHYDROFOLATE REDUCTASE"/>
    <property type="match status" value="1"/>
</dbReference>
<evidence type="ECO:0000313" key="12">
    <source>
        <dbReference type="Proteomes" id="UP000000239"/>
    </source>
</evidence>
<evidence type="ECO:0000256" key="4">
    <source>
        <dbReference type="ARBA" id="ARBA00022563"/>
    </source>
</evidence>
<dbReference type="GO" id="GO:0046452">
    <property type="term" value="P:dihydrofolate metabolic process"/>
    <property type="evidence" value="ECO:0007669"/>
    <property type="project" value="TreeGrafter"/>
</dbReference>
<dbReference type="KEGG" id="csa:Csal_2571"/>
<dbReference type="CDD" id="cd00209">
    <property type="entry name" value="DHFR"/>
    <property type="match status" value="1"/>
</dbReference>
<dbReference type="PANTHER" id="PTHR48069">
    <property type="entry name" value="DIHYDROFOLATE REDUCTASE"/>
    <property type="match status" value="1"/>
</dbReference>
<dbReference type="SUPFAM" id="SSF53597">
    <property type="entry name" value="Dihydrofolate reductase-like"/>
    <property type="match status" value="1"/>
</dbReference>
<evidence type="ECO:0000313" key="11">
    <source>
        <dbReference type="EMBL" id="ABE59918.1"/>
    </source>
</evidence>
<dbReference type="PIRSF" id="PIRSF000194">
    <property type="entry name" value="DHFR"/>
    <property type="match status" value="1"/>
</dbReference>
<dbReference type="Pfam" id="PF00186">
    <property type="entry name" value="DHFR_1"/>
    <property type="match status" value="1"/>
</dbReference>
<proteinExistence type="inferred from homology"/>
<dbReference type="EMBL" id="CP000285">
    <property type="protein sequence ID" value="ABE59918.1"/>
    <property type="molecule type" value="Genomic_DNA"/>
</dbReference>
<comment type="catalytic activity">
    <reaction evidence="8">
        <text>(6S)-5,6,7,8-tetrahydrofolate + NADP(+) = 7,8-dihydrofolate + NADPH + H(+)</text>
        <dbReference type="Rhea" id="RHEA:15009"/>
        <dbReference type="ChEBI" id="CHEBI:15378"/>
        <dbReference type="ChEBI" id="CHEBI:57451"/>
        <dbReference type="ChEBI" id="CHEBI:57453"/>
        <dbReference type="ChEBI" id="CHEBI:57783"/>
        <dbReference type="ChEBI" id="CHEBI:58349"/>
        <dbReference type="EC" id="1.5.1.3"/>
    </reaction>
</comment>
<dbReference type="UniPathway" id="UPA00077">
    <property type="reaction ID" value="UER00158"/>
</dbReference>
<sequence>MSDATPRTETSCIETVVPIALVAAMSRNRVIGVDNKLPWHLPEDLKFFKAVTMSKPLVMGRKTFESIGRPLPGRLNIVVTRDRGYAQDHDGIRVCHDLASALDMADGQAIIDGVEDICVIGGGEIFAEALPCATRLYLTEVDIEVEGDAWFPAFDAREWQETQRVPGQGGEGKPEYAFVHYTRRDDAGIDASAQT</sequence>
<evidence type="ECO:0000256" key="5">
    <source>
        <dbReference type="ARBA" id="ARBA00022857"/>
    </source>
</evidence>
<evidence type="ECO:0000256" key="7">
    <source>
        <dbReference type="ARBA" id="ARBA00025067"/>
    </source>
</evidence>
<dbReference type="InterPro" id="IPR012259">
    <property type="entry name" value="DHFR"/>
</dbReference>
<dbReference type="GO" id="GO:0070401">
    <property type="term" value="F:NADP+ binding"/>
    <property type="evidence" value="ECO:0007669"/>
    <property type="project" value="UniProtKB-ARBA"/>
</dbReference>
<evidence type="ECO:0000256" key="9">
    <source>
        <dbReference type="RuleBase" id="RU004474"/>
    </source>
</evidence>
<evidence type="ECO:0000259" key="10">
    <source>
        <dbReference type="PROSITE" id="PS51330"/>
    </source>
</evidence>
<dbReference type="InterPro" id="IPR001796">
    <property type="entry name" value="DHFR_dom"/>
</dbReference>
<evidence type="ECO:0000256" key="2">
    <source>
        <dbReference type="ARBA" id="ARBA00009539"/>
    </source>
</evidence>
<gene>
    <name evidence="11" type="ordered locus">Csal_2571</name>
</gene>
<dbReference type="STRING" id="290398.Csal_2571"/>
<dbReference type="InterPro" id="IPR024072">
    <property type="entry name" value="DHFR-like_dom_sf"/>
</dbReference>
<dbReference type="GeneID" id="95335273"/>
<dbReference type="GO" id="GO:0006730">
    <property type="term" value="P:one-carbon metabolic process"/>
    <property type="evidence" value="ECO:0007669"/>
    <property type="project" value="UniProtKB-KW"/>
</dbReference>
<dbReference type="OrthoDB" id="9804315at2"/>
<keyword evidence="5 8" id="KW-0521">NADP</keyword>
<keyword evidence="6 8" id="KW-0560">Oxidoreductase</keyword>
<dbReference type="AlphaFoldDB" id="Q1QUE0"/>
<dbReference type="PRINTS" id="PR00070">
    <property type="entry name" value="DHFR"/>
</dbReference>
<feature type="domain" description="DHFR" evidence="10">
    <location>
        <begin position="18"/>
        <end position="183"/>
    </location>
</feature>
<dbReference type="GO" id="GO:0004146">
    <property type="term" value="F:dihydrofolate reductase activity"/>
    <property type="evidence" value="ECO:0007669"/>
    <property type="project" value="UniProtKB-EC"/>
</dbReference>
<keyword evidence="4 8" id="KW-0554">One-carbon metabolism</keyword>
<comment type="similarity">
    <text evidence="2 8 9">Belongs to the dihydrofolate reductase family.</text>
</comment>
<dbReference type="GO" id="GO:0046655">
    <property type="term" value="P:folic acid metabolic process"/>
    <property type="evidence" value="ECO:0007669"/>
    <property type="project" value="TreeGrafter"/>
</dbReference>
<comment type="pathway">
    <text evidence="1 8">Cofactor biosynthesis; tetrahydrofolate biosynthesis; 5,6,7,8-tetrahydrofolate from 7,8-dihydrofolate: step 1/1.</text>
</comment>
<dbReference type="EC" id="1.5.1.3" evidence="3 8"/>
<dbReference type="HOGENOM" id="CLU_043966_5_0_6"/>
<evidence type="ECO:0000256" key="8">
    <source>
        <dbReference type="PIRNR" id="PIRNR000194"/>
    </source>
</evidence>
<dbReference type="PROSITE" id="PS00075">
    <property type="entry name" value="DHFR_1"/>
    <property type="match status" value="1"/>
</dbReference>
<dbReference type="GO" id="GO:0005829">
    <property type="term" value="C:cytosol"/>
    <property type="evidence" value="ECO:0007669"/>
    <property type="project" value="TreeGrafter"/>
</dbReference>
<dbReference type="InterPro" id="IPR017925">
    <property type="entry name" value="DHFR_CS"/>
</dbReference>
<dbReference type="eggNOG" id="COG0262">
    <property type="taxonomic scope" value="Bacteria"/>
</dbReference>
<reference evidence="11 12" key="1">
    <citation type="journal article" date="2011" name="Stand. Genomic Sci.">
        <title>Complete genome sequence of the halophilic and highly halotolerant Chromohalobacter salexigens type strain (1H11(T)).</title>
        <authorList>
            <person name="Copeland A."/>
            <person name="O'Connor K."/>
            <person name="Lucas S."/>
            <person name="Lapidus A."/>
            <person name="Berry K.W."/>
            <person name="Detter J.C."/>
            <person name="Del Rio T.G."/>
            <person name="Hammon N."/>
            <person name="Dalin E."/>
            <person name="Tice H."/>
            <person name="Pitluck S."/>
            <person name="Bruce D."/>
            <person name="Goodwin L."/>
            <person name="Han C."/>
            <person name="Tapia R."/>
            <person name="Saunders E."/>
            <person name="Schmutz J."/>
            <person name="Brettin T."/>
            <person name="Larimer F."/>
            <person name="Land M."/>
            <person name="Hauser L."/>
            <person name="Vargas C."/>
            <person name="Nieto J.J."/>
            <person name="Kyrpides N.C."/>
            <person name="Ivanova N."/>
            <person name="Goker M."/>
            <person name="Klenk H.P."/>
            <person name="Csonka L.N."/>
            <person name="Woyke T."/>
        </authorList>
    </citation>
    <scope>NUCLEOTIDE SEQUENCE [LARGE SCALE GENOMIC DNA]</scope>
    <source>
        <strain evidence="12">ATCC BAA-138 / DSM 3043 / CIP 106854 / NCIMB 13768 / 1H11</strain>
    </source>
</reference>
<keyword evidence="12" id="KW-1185">Reference proteome</keyword>
<dbReference type="RefSeq" id="WP_011507864.1">
    <property type="nucleotide sequence ID" value="NC_007963.1"/>
</dbReference>
<protein>
    <recommendedName>
        <fullName evidence="3 8">Dihydrofolate reductase</fullName>
        <ecNumber evidence="3 8">1.5.1.3</ecNumber>
    </recommendedName>
</protein>
<evidence type="ECO:0000256" key="3">
    <source>
        <dbReference type="ARBA" id="ARBA00012856"/>
    </source>
</evidence>
<evidence type="ECO:0000256" key="6">
    <source>
        <dbReference type="ARBA" id="ARBA00023002"/>
    </source>
</evidence>
<name>Q1QUE0_CHRI1</name>
<dbReference type="Proteomes" id="UP000000239">
    <property type="component" value="Chromosome"/>
</dbReference>